<feature type="compositionally biased region" description="Polar residues" evidence="1">
    <location>
        <begin position="205"/>
        <end position="241"/>
    </location>
</feature>
<name>A0AAN7VYL7_9PEZI</name>
<proteinExistence type="predicted"/>
<feature type="region of interest" description="Disordered" evidence="1">
    <location>
        <begin position="145"/>
        <end position="259"/>
    </location>
</feature>
<evidence type="ECO:0000256" key="1">
    <source>
        <dbReference type="SAM" id="MobiDB-lite"/>
    </source>
</evidence>
<evidence type="ECO:0000313" key="3">
    <source>
        <dbReference type="Proteomes" id="UP001310594"/>
    </source>
</evidence>
<feature type="compositionally biased region" description="Gly residues" evidence="1">
    <location>
        <begin position="154"/>
        <end position="165"/>
    </location>
</feature>
<dbReference type="EMBL" id="JAVRQU010000022">
    <property type="protein sequence ID" value="KAK5691157.1"/>
    <property type="molecule type" value="Genomic_DNA"/>
</dbReference>
<evidence type="ECO:0000313" key="2">
    <source>
        <dbReference type="EMBL" id="KAK5691157.1"/>
    </source>
</evidence>
<dbReference type="Proteomes" id="UP001310594">
    <property type="component" value="Unassembled WGS sequence"/>
</dbReference>
<accession>A0AAN7VYL7</accession>
<reference evidence="2" key="1">
    <citation type="submission" date="2023-08" db="EMBL/GenBank/DDBJ databases">
        <title>Black Yeasts Isolated from many extreme environments.</title>
        <authorList>
            <person name="Coleine C."/>
            <person name="Stajich J.E."/>
            <person name="Selbmann L."/>
        </authorList>
    </citation>
    <scope>NUCLEOTIDE SEQUENCE</scope>
    <source>
        <strain evidence="2">CCFEE 5810</strain>
    </source>
</reference>
<gene>
    <name evidence="2" type="ORF">LTR97_011809</name>
</gene>
<protein>
    <submittedName>
        <fullName evidence="2">Uncharacterized protein</fullName>
    </submittedName>
</protein>
<comment type="caution">
    <text evidence="2">The sequence shown here is derived from an EMBL/GenBank/DDBJ whole genome shotgun (WGS) entry which is preliminary data.</text>
</comment>
<dbReference type="AlphaFoldDB" id="A0AAN7VYL7"/>
<organism evidence="2 3">
    <name type="scientific">Elasticomyces elasticus</name>
    <dbReference type="NCBI Taxonomy" id="574655"/>
    <lineage>
        <taxon>Eukaryota</taxon>
        <taxon>Fungi</taxon>
        <taxon>Dikarya</taxon>
        <taxon>Ascomycota</taxon>
        <taxon>Pezizomycotina</taxon>
        <taxon>Dothideomycetes</taxon>
        <taxon>Dothideomycetidae</taxon>
        <taxon>Mycosphaerellales</taxon>
        <taxon>Teratosphaeriaceae</taxon>
        <taxon>Elasticomyces</taxon>
    </lineage>
</organism>
<sequence length="296" mass="32327">MANMDIPAVPIRGKRISIGTYEGNLFWSTVTIRYLKDGKTTYQIVHIYYDPSSNKPMSVNRELLRDVVLNDGLCDFMDEQVGGKWQKNNSADRNCKVKMVAEQVLAKNPKLVVHLGSNLFGGIYATPTPAQVEAALAHLQSKSGLPMRTIGDDNVGGGQGGGGGQVTPASEPQNFKLADTGQAPAHRRQLTPALTREGSPRSQHKNVVTQDAPSTGSLGMNANMPSSNEVETLGQRGSPSVGSKRVRQHETIDLTATPSPVIKQENSDVDHELQDLKFQKRKLALDQREFELDIQE</sequence>